<accession>A0A1I5IHL9</accession>
<dbReference type="STRING" id="1527.SAMN04489757_14522"/>
<feature type="compositionally biased region" description="Basic and acidic residues" evidence="6">
    <location>
        <begin position="27"/>
        <end position="48"/>
    </location>
</feature>
<dbReference type="PANTHER" id="PTHR43649">
    <property type="entry name" value="ARABINOSE-BINDING PROTEIN-RELATED"/>
    <property type="match status" value="1"/>
</dbReference>
<keyword evidence="5" id="KW-0449">Lipoprotein</keyword>
<dbReference type="EMBL" id="FOWD01000045">
    <property type="protein sequence ID" value="SFO60128.1"/>
    <property type="molecule type" value="Genomic_DNA"/>
</dbReference>
<gene>
    <name evidence="8" type="ORF">SAMN04489757_14522</name>
</gene>
<dbReference type="RefSeq" id="WP_091688528.1">
    <property type="nucleotide sequence ID" value="NZ_BAABFM010000054.1"/>
</dbReference>
<keyword evidence="3" id="KW-0472">Membrane</keyword>
<evidence type="ECO:0000256" key="6">
    <source>
        <dbReference type="SAM" id="MobiDB-lite"/>
    </source>
</evidence>
<evidence type="ECO:0000256" key="1">
    <source>
        <dbReference type="ARBA" id="ARBA00022475"/>
    </source>
</evidence>
<dbReference type="OrthoDB" id="9763054at2"/>
<keyword evidence="1" id="KW-1003">Cell membrane</keyword>
<dbReference type="PROSITE" id="PS51257">
    <property type="entry name" value="PROKAR_LIPOPROTEIN"/>
    <property type="match status" value="1"/>
</dbReference>
<dbReference type="Pfam" id="PF13416">
    <property type="entry name" value="SBP_bac_8"/>
    <property type="match status" value="1"/>
</dbReference>
<keyword evidence="2 7" id="KW-0732">Signal</keyword>
<keyword evidence="4" id="KW-0564">Palmitate</keyword>
<evidence type="ECO:0000256" key="3">
    <source>
        <dbReference type="ARBA" id="ARBA00023136"/>
    </source>
</evidence>
<evidence type="ECO:0000313" key="9">
    <source>
        <dbReference type="Proteomes" id="UP000198806"/>
    </source>
</evidence>
<feature type="chain" id="PRO_5039142342" evidence="7">
    <location>
        <begin position="22"/>
        <end position="446"/>
    </location>
</feature>
<dbReference type="Gene3D" id="3.40.190.10">
    <property type="entry name" value="Periplasmic binding protein-like II"/>
    <property type="match status" value="2"/>
</dbReference>
<evidence type="ECO:0000256" key="7">
    <source>
        <dbReference type="SAM" id="SignalP"/>
    </source>
</evidence>
<name>A0A1I5IHL9_9FIRM</name>
<protein>
    <submittedName>
        <fullName evidence="8">Raffinose/stachyose/melibiose transport system substrate-binding protein</fullName>
    </submittedName>
</protein>
<dbReference type="InterPro" id="IPR006059">
    <property type="entry name" value="SBP"/>
</dbReference>
<dbReference type="InterPro" id="IPR050490">
    <property type="entry name" value="Bact_solute-bd_prot1"/>
</dbReference>
<dbReference type="SUPFAM" id="SSF53850">
    <property type="entry name" value="Periplasmic binding protein-like II"/>
    <property type="match status" value="1"/>
</dbReference>
<keyword evidence="9" id="KW-1185">Reference proteome</keyword>
<organism evidence="8 9">
    <name type="scientific">Anaerocolumna aminovalerica</name>
    <dbReference type="NCBI Taxonomy" id="1527"/>
    <lineage>
        <taxon>Bacteria</taxon>
        <taxon>Bacillati</taxon>
        <taxon>Bacillota</taxon>
        <taxon>Clostridia</taxon>
        <taxon>Lachnospirales</taxon>
        <taxon>Lachnospiraceae</taxon>
        <taxon>Anaerocolumna</taxon>
    </lineage>
</organism>
<evidence type="ECO:0000313" key="8">
    <source>
        <dbReference type="EMBL" id="SFO60128.1"/>
    </source>
</evidence>
<feature type="region of interest" description="Disordered" evidence="6">
    <location>
        <begin position="27"/>
        <end position="54"/>
    </location>
</feature>
<sequence length="446" mass="48776">MKLRKMVTLLLMIVLVGSLFTACSKTDKDTAKTENTEKTDSKKTETSETKNQTSDGQSIRVFQLKVEIDEQLKEYAKVYEQKTGVHVDIESIGGGADVQGALKGYLQADNMPDIFVFEGPGHYAVWKDYMADLTEEPWVKETASAYIGDGGKVYGFPYAVEGYGLAYNKNILDKAGIDPATLTTIEAYKAAFEKLDSMKEELGIDSVVSMGVSASGGLTWVSGSHNFGVYLSTGLKNGDTTIIDKLLAGEVDTDRLKQYAEYVKLLFDYSDQNILVTGNYDQQVQAFIDQKAAFVHQGNWIDPNLPAEPGFEMGFAPHAFSKEVTDGVQVGAPSWWAVYKDGNVEGAKDFLEAFALSDEGRDARINKMSLISPYSSDTLKPSTPLSANIQSWVAAGKTFDWEQFKMPDGFGQDTLGPIFELLAQGSINTDEFVQLVTDAVAGIPAK</sequence>
<evidence type="ECO:0000256" key="5">
    <source>
        <dbReference type="ARBA" id="ARBA00023288"/>
    </source>
</evidence>
<evidence type="ECO:0000256" key="2">
    <source>
        <dbReference type="ARBA" id="ARBA00022729"/>
    </source>
</evidence>
<dbReference type="AlphaFoldDB" id="A0A1I5IHL9"/>
<reference evidence="8 9" key="1">
    <citation type="submission" date="2016-10" db="EMBL/GenBank/DDBJ databases">
        <authorList>
            <person name="de Groot N.N."/>
        </authorList>
    </citation>
    <scope>NUCLEOTIDE SEQUENCE [LARGE SCALE GENOMIC DNA]</scope>
    <source>
        <strain evidence="8 9">DSM 1283</strain>
    </source>
</reference>
<proteinExistence type="predicted"/>
<feature type="signal peptide" evidence="7">
    <location>
        <begin position="1"/>
        <end position="21"/>
    </location>
</feature>
<dbReference type="Proteomes" id="UP000198806">
    <property type="component" value="Unassembled WGS sequence"/>
</dbReference>
<dbReference type="PANTHER" id="PTHR43649:SF33">
    <property type="entry name" value="POLYGALACTURONAN_RHAMNOGALACTURONAN-BINDING PROTEIN YTCQ"/>
    <property type="match status" value="1"/>
</dbReference>
<evidence type="ECO:0000256" key="4">
    <source>
        <dbReference type="ARBA" id="ARBA00023139"/>
    </source>
</evidence>